<dbReference type="InterPro" id="IPR050202">
    <property type="entry name" value="Cyt/Deoxycyt_deaminase"/>
</dbReference>
<evidence type="ECO:0000256" key="12">
    <source>
        <dbReference type="PIRSR" id="PIRSR606262-1"/>
    </source>
</evidence>
<dbReference type="GO" id="GO:0072527">
    <property type="term" value="P:pyrimidine-containing compound metabolic process"/>
    <property type="evidence" value="ECO:0007669"/>
    <property type="project" value="UniProtKB-ARBA"/>
</dbReference>
<gene>
    <name evidence="17" type="primary">cdd</name>
    <name evidence="17" type="ORF">BU058_04235</name>
</gene>
<dbReference type="FunFam" id="3.40.140.10:FF:000060">
    <property type="entry name" value="Cytidine deaminase"/>
    <property type="match status" value="1"/>
</dbReference>
<dbReference type="NCBIfam" id="TIGR01354">
    <property type="entry name" value="cyt_deam_tetra"/>
    <property type="match status" value="1"/>
</dbReference>
<comment type="function">
    <text evidence="2 15">This enzyme scavenges exogenous and endogenous cytidine and 2'-deoxycytidine for UMP synthesis.</text>
</comment>
<dbReference type="EC" id="3.5.4.5" evidence="4 15"/>
<protein>
    <recommendedName>
        <fullName evidence="5 15">Cytidine deaminase</fullName>
        <ecNumber evidence="4 15">3.5.4.5</ecNumber>
    </recommendedName>
    <alternativeName>
        <fullName evidence="9 15">Cytidine aminohydrolase</fullName>
    </alternativeName>
</protein>
<dbReference type="PANTHER" id="PTHR11644:SF2">
    <property type="entry name" value="CYTIDINE DEAMINASE"/>
    <property type="match status" value="1"/>
</dbReference>
<dbReference type="CDD" id="cd01283">
    <property type="entry name" value="cytidine_deaminase"/>
    <property type="match status" value="1"/>
</dbReference>
<name>A0A9Q6HQ18_9STAP</name>
<dbReference type="EMBL" id="PZFQ01000010">
    <property type="protein sequence ID" value="PTI76446.1"/>
    <property type="molecule type" value="Genomic_DNA"/>
</dbReference>
<evidence type="ECO:0000313" key="17">
    <source>
        <dbReference type="EMBL" id="PTI76446.1"/>
    </source>
</evidence>
<evidence type="ECO:0000256" key="5">
    <source>
        <dbReference type="ARBA" id="ARBA00018266"/>
    </source>
</evidence>
<reference evidence="17 18" key="1">
    <citation type="journal article" date="2016" name="Front. Microbiol.">
        <title>Comprehensive Phylogenetic Analysis of Bovine Non-aureus Staphylococci Species Based on Whole-Genome Sequencing.</title>
        <authorList>
            <person name="Naushad S."/>
            <person name="Barkema H.W."/>
            <person name="Luby C."/>
            <person name="Condas L.A."/>
            <person name="Nobrega D.B."/>
            <person name="Carson D.A."/>
            <person name="De Buck J."/>
        </authorList>
    </citation>
    <scope>NUCLEOTIDE SEQUENCE [LARGE SCALE GENOMIC DNA]</scope>
    <source>
        <strain evidence="17 18">SNUC 1231</strain>
    </source>
</reference>
<dbReference type="InterPro" id="IPR002125">
    <property type="entry name" value="CMP_dCMP_dom"/>
</dbReference>
<dbReference type="GO" id="GO:0055086">
    <property type="term" value="P:nucleobase-containing small molecule metabolic process"/>
    <property type="evidence" value="ECO:0007669"/>
    <property type="project" value="UniProtKB-ARBA"/>
</dbReference>
<dbReference type="Proteomes" id="UP000241960">
    <property type="component" value="Unassembled WGS sequence"/>
</dbReference>
<dbReference type="SUPFAM" id="SSF53927">
    <property type="entry name" value="Cytidine deaminase-like"/>
    <property type="match status" value="1"/>
</dbReference>
<comment type="similarity">
    <text evidence="3 15">Belongs to the cytidine and deoxycytidylate deaminase family.</text>
</comment>
<dbReference type="AlphaFoldDB" id="A0A9Q6HQ18"/>
<dbReference type="NCBIfam" id="NF004064">
    <property type="entry name" value="PRK05578.1"/>
    <property type="match status" value="1"/>
</dbReference>
<evidence type="ECO:0000256" key="6">
    <source>
        <dbReference type="ARBA" id="ARBA00022723"/>
    </source>
</evidence>
<evidence type="ECO:0000256" key="13">
    <source>
        <dbReference type="PIRSR" id="PIRSR606262-2"/>
    </source>
</evidence>
<dbReference type="InterPro" id="IPR016193">
    <property type="entry name" value="Cytidine_deaminase-like"/>
</dbReference>
<evidence type="ECO:0000256" key="7">
    <source>
        <dbReference type="ARBA" id="ARBA00022801"/>
    </source>
</evidence>
<feature type="active site" description="Proton donor" evidence="12">
    <location>
        <position position="75"/>
    </location>
</feature>
<evidence type="ECO:0000256" key="3">
    <source>
        <dbReference type="ARBA" id="ARBA00006576"/>
    </source>
</evidence>
<evidence type="ECO:0000256" key="9">
    <source>
        <dbReference type="ARBA" id="ARBA00032005"/>
    </source>
</evidence>
<dbReference type="RefSeq" id="WP_073504315.1">
    <property type="nucleotide sequence ID" value="NZ_JABUYS010000001.1"/>
</dbReference>
<dbReference type="GO" id="GO:0008270">
    <property type="term" value="F:zinc ion binding"/>
    <property type="evidence" value="ECO:0007669"/>
    <property type="project" value="UniProtKB-UniRule"/>
</dbReference>
<dbReference type="PROSITE" id="PS51747">
    <property type="entry name" value="CYT_DCMP_DEAMINASES_2"/>
    <property type="match status" value="1"/>
</dbReference>
<comment type="cofactor">
    <cofactor evidence="1 14 15">
        <name>Zn(2+)</name>
        <dbReference type="ChEBI" id="CHEBI:29105"/>
    </cofactor>
</comment>
<dbReference type="Pfam" id="PF00383">
    <property type="entry name" value="dCMP_cyt_deam_1"/>
    <property type="match status" value="1"/>
</dbReference>
<evidence type="ECO:0000256" key="15">
    <source>
        <dbReference type="RuleBase" id="RU364006"/>
    </source>
</evidence>
<feature type="binding site" evidence="14">
    <location>
        <position position="111"/>
    </location>
    <ligand>
        <name>Zn(2+)</name>
        <dbReference type="ChEBI" id="CHEBI:29105"/>
        <note>catalytic</note>
    </ligand>
</feature>
<keyword evidence="7 15" id="KW-0378">Hydrolase</keyword>
<evidence type="ECO:0000256" key="10">
    <source>
        <dbReference type="ARBA" id="ARBA00049252"/>
    </source>
</evidence>
<keyword evidence="8 14" id="KW-0862">Zinc</keyword>
<evidence type="ECO:0000256" key="14">
    <source>
        <dbReference type="PIRSR" id="PIRSR606262-3"/>
    </source>
</evidence>
<evidence type="ECO:0000256" key="2">
    <source>
        <dbReference type="ARBA" id="ARBA00003949"/>
    </source>
</evidence>
<evidence type="ECO:0000256" key="8">
    <source>
        <dbReference type="ARBA" id="ARBA00022833"/>
    </source>
</evidence>
<evidence type="ECO:0000256" key="4">
    <source>
        <dbReference type="ARBA" id="ARBA00012783"/>
    </source>
</evidence>
<sequence length="153" mass="16855">MFSKSNKLLNFNTEWERLTVAYQPHYLTEVRTAQANAYAPYSNFKVGAYLRTKDGKAFHGANVENAAYPMAICAERSSLVSAISEGYKPGDFESITVTVDADKPSSPCGACRQFMKELCDDDMPVYMTNQNGDLIESTVGDLLPLGFSGKDLN</sequence>
<dbReference type="InterPro" id="IPR006262">
    <property type="entry name" value="Cyt_deam_tetra"/>
</dbReference>
<accession>A0A9Q6HQ18</accession>
<feature type="binding site" evidence="14">
    <location>
        <position position="73"/>
    </location>
    <ligand>
        <name>Zn(2+)</name>
        <dbReference type="ChEBI" id="CHEBI:29105"/>
        <note>catalytic</note>
    </ligand>
</feature>
<proteinExistence type="inferred from homology"/>
<comment type="catalytic activity">
    <reaction evidence="10 15">
        <text>2'-deoxycytidine + H2O + H(+) = 2'-deoxyuridine + NH4(+)</text>
        <dbReference type="Rhea" id="RHEA:13433"/>
        <dbReference type="ChEBI" id="CHEBI:15377"/>
        <dbReference type="ChEBI" id="CHEBI:15378"/>
        <dbReference type="ChEBI" id="CHEBI:15698"/>
        <dbReference type="ChEBI" id="CHEBI:16450"/>
        <dbReference type="ChEBI" id="CHEBI:28938"/>
        <dbReference type="EC" id="3.5.4.5"/>
    </reaction>
</comment>
<feature type="binding site" evidence="14">
    <location>
        <position position="108"/>
    </location>
    <ligand>
        <name>Zn(2+)</name>
        <dbReference type="ChEBI" id="CHEBI:29105"/>
        <note>catalytic</note>
    </ligand>
</feature>
<evidence type="ECO:0000256" key="11">
    <source>
        <dbReference type="ARBA" id="ARBA00049558"/>
    </source>
</evidence>
<evidence type="ECO:0000313" key="18">
    <source>
        <dbReference type="Proteomes" id="UP000241960"/>
    </source>
</evidence>
<feature type="binding site" evidence="13">
    <location>
        <begin position="62"/>
        <end position="68"/>
    </location>
    <ligand>
        <name>substrate</name>
    </ligand>
</feature>
<comment type="catalytic activity">
    <reaction evidence="11 15">
        <text>cytidine + H2O + H(+) = uridine + NH4(+)</text>
        <dbReference type="Rhea" id="RHEA:16069"/>
        <dbReference type="ChEBI" id="CHEBI:15377"/>
        <dbReference type="ChEBI" id="CHEBI:15378"/>
        <dbReference type="ChEBI" id="CHEBI:16704"/>
        <dbReference type="ChEBI" id="CHEBI:17562"/>
        <dbReference type="ChEBI" id="CHEBI:28938"/>
        <dbReference type="EC" id="3.5.4.5"/>
    </reaction>
</comment>
<organism evidence="17 18">
    <name type="scientific">Staphylococcus succinus</name>
    <dbReference type="NCBI Taxonomy" id="61015"/>
    <lineage>
        <taxon>Bacteria</taxon>
        <taxon>Bacillati</taxon>
        <taxon>Bacillota</taxon>
        <taxon>Bacilli</taxon>
        <taxon>Bacillales</taxon>
        <taxon>Staphylococcaceae</taxon>
        <taxon>Staphylococcus</taxon>
    </lineage>
</organism>
<dbReference type="Gene3D" id="3.40.140.10">
    <property type="entry name" value="Cytidine Deaminase, domain 2"/>
    <property type="match status" value="1"/>
</dbReference>
<comment type="caution">
    <text evidence="17">The sequence shown here is derived from an EMBL/GenBank/DDBJ whole genome shotgun (WGS) entry which is preliminary data.</text>
</comment>
<dbReference type="GO" id="GO:0005829">
    <property type="term" value="C:cytosol"/>
    <property type="evidence" value="ECO:0007669"/>
    <property type="project" value="TreeGrafter"/>
</dbReference>
<dbReference type="GO" id="GO:0004126">
    <property type="term" value="F:cytidine deaminase activity"/>
    <property type="evidence" value="ECO:0007669"/>
    <property type="project" value="UniProtKB-UniRule"/>
</dbReference>
<keyword evidence="6 14" id="KW-0479">Metal-binding</keyword>
<evidence type="ECO:0000259" key="16">
    <source>
        <dbReference type="PROSITE" id="PS51747"/>
    </source>
</evidence>
<feature type="domain" description="CMP/dCMP-type deaminase" evidence="16">
    <location>
        <begin position="21"/>
        <end position="150"/>
    </location>
</feature>
<dbReference type="PANTHER" id="PTHR11644">
    <property type="entry name" value="CYTIDINE DEAMINASE"/>
    <property type="match status" value="1"/>
</dbReference>
<evidence type="ECO:0000256" key="1">
    <source>
        <dbReference type="ARBA" id="ARBA00001947"/>
    </source>
</evidence>